<dbReference type="InterPro" id="IPR036866">
    <property type="entry name" value="RibonucZ/Hydroxyglut_hydro"/>
</dbReference>
<reference evidence="2" key="1">
    <citation type="submission" date="2021-01" db="EMBL/GenBank/DDBJ databases">
        <authorList>
            <person name="Corre E."/>
            <person name="Pelletier E."/>
            <person name="Niang G."/>
            <person name="Scheremetjew M."/>
            <person name="Finn R."/>
            <person name="Kale V."/>
            <person name="Holt S."/>
            <person name="Cochrane G."/>
            <person name="Meng A."/>
            <person name="Brown T."/>
            <person name="Cohen L."/>
        </authorList>
    </citation>
    <scope>NUCLEOTIDE SEQUENCE</scope>
    <source>
        <strain evidence="2">CCMP3105</strain>
    </source>
</reference>
<proteinExistence type="predicted"/>
<sequence length="345" mass="38283">MMFLVQACCAPTRIWARRPKIWMAAAEGNGAGVAQPPPPPPPPVVGQEPFRHLDEIGPGFWNLRGSFTLAKGLVDAGNHMSFLRLGSGSILVVDALGKYSPDASTAAEVQHEIDVLTNCGRWMEAVVFTHPFHTGGVEVFHRTYPDVPMYGAPRHLDRFPHIPWAGVLTDEAVRARWEPAVSMRIPAGTEYVKPVPEAFNHLSTCLVFHRESRTLHADDFFQYFDRIWDKMGKLAWGVLKALGIKDGMLLFHNSLKSGGLAGSAENPILLIASVEEMLCQWDMENICTAHNGVLRGNARHRVRELLEATKPALRKLSEKMAKGEGLEPAETSHMWGRHEKETECG</sequence>
<evidence type="ECO:0008006" key="3">
    <source>
        <dbReference type="Google" id="ProtNLM"/>
    </source>
</evidence>
<gene>
    <name evidence="2" type="ORF">AMON00008_LOCUS62207</name>
</gene>
<organism evidence="2">
    <name type="scientific">Alexandrium monilatum</name>
    <dbReference type="NCBI Taxonomy" id="311494"/>
    <lineage>
        <taxon>Eukaryota</taxon>
        <taxon>Sar</taxon>
        <taxon>Alveolata</taxon>
        <taxon>Dinophyceae</taxon>
        <taxon>Gonyaulacales</taxon>
        <taxon>Pyrocystaceae</taxon>
        <taxon>Alexandrium</taxon>
    </lineage>
</organism>
<dbReference type="AlphaFoldDB" id="A0A7S4T4T3"/>
<dbReference type="EMBL" id="HBNR01086779">
    <property type="protein sequence ID" value="CAE4664829.1"/>
    <property type="molecule type" value="Transcribed_RNA"/>
</dbReference>
<feature type="region of interest" description="Disordered" evidence="1">
    <location>
        <begin position="317"/>
        <end position="345"/>
    </location>
</feature>
<dbReference type="SUPFAM" id="SSF56281">
    <property type="entry name" value="Metallo-hydrolase/oxidoreductase"/>
    <property type="match status" value="1"/>
</dbReference>
<evidence type="ECO:0000313" key="2">
    <source>
        <dbReference type="EMBL" id="CAE4664829.1"/>
    </source>
</evidence>
<evidence type="ECO:0000256" key="1">
    <source>
        <dbReference type="SAM" id="MobiDB-lite"/>
    </source>
</evidence>
<feature type="compositionally biased region" description="Basic and acidic residues" evidence="1">
    <location>
        <begin position="336"/>
        <end position="345"/>
    </location>
</feature>
<name>A0A7S4T4T3_9DINO</name>
<protein>
    <recommendedName>
        <fullName evidence="3">Metallo-beta-lactamase domain-containing protein</fullName>
    </recommendedName>
</protein>
<accession>A0A7S4T4T3</accession>